<evidence type="ECO:0000313" key="2">
    <source>
        <dbReference type="EMBL" id="KAF6035188.1"/>
    </source>
</evidence>
<keyword evidence="3" id="KW-1185">Reference proteome</keyword>
<dbReference type="EMBL" id="VXIV02000919">
    <property type="protein sequence ID" value="KAF6035188.1"/>
    <property type="molecule type" value="Genomic_DNA"/>
</dbReference>
<evidence type="ECO:0000313" key="3">
    <source>
        <dbReference type="Proteomes" id="UP000593567"/>
    </source>
</evidence>
<sequence length="107" mass="11956">MNIPPDNEPNDLNRGPLPDAGNSIVSSICSFATQVYHANKDWTDAKDLAFRLAVPLFSIAATVYFLTHLAVYFLTHLAVYFLTHLAVYFLTHLAVHFLTHLAVQLLT</sequence>
<name>A0A7J7KC66_BUGNE</name>
<keyword evidence="1" id="KW-0472">Membrane</keyword>
<feature type="transmembrane region" description="Helical" evidence="1">
    <location>
        <begin position="48"/>
        <end position="71"/>
    </location>
</feature>
<keyword evidence="1" id="KW-0812">Transmembrane</keyword>
<gene>
    <name evidence="2" type="ORF">EB796_006506</name>
</gene>
<proteinExistence type="predicted"/>
<evidence type="ECO:0000256" key="1">
    <source>
        <dbReference type="SAM" id="Phobius"/>
    </source>
</evidence>
<comment type="caution">
    <text evidence="2">The sequence shown here is derived from an EMBL/GenBank/DDBJ whole genome shotgun (WGS) entry which is preliminary data.</text>
</comment>
<organism evidence="2 3">
    <name type="scientific">Bugula neritina</name>
    <name type="common">Brown bryozoan</name>
    <name type="synonym">Sertularia neritina</name>
    <dbReference type="NCBI Taxonomy" id="10212"/>
    <lineage>
        <taxon>Eukaryota</taxon>
        <taxon>Metazoa</taxon>
        <taxon>Spiralia</taxon>
        <taxon>Lophotrochozoa</taxon>
        <taxon>Bryozoa</taxon>
        <taxon>Gymnolaemata</taxon>
        <taxon>Cheilostomatida</taxon>
        <taxon>Flustrina</taxon>
        <taxon>Buguloidea</taxon>
        <taxon>Bugulidae</taxon>
        <taxon>Bugula</taxon>
    </lineage>
</organism>
<protein>
    <submittedName>
        <fullName evidence="2">Uncharacterized protein</fullName>
    </submittedName>
</protein>
<keyword evidence="1" id="KW-1133">Transmembrane helix</keyword>
<reference evidence="2" key="1">
    <citation type="submission" date="2020-06" db="EMBL/GenBank/DDBJ databases">
        <title>Draft genome of Bugula neritina, a colonial animal packing powerful symbionts and potential medicines.</title>
        <authorList>
            <person name="Rayko M."/>
        </authorList>
    </citation>
    <scope>NUCLEOTIDE SEQUENCE [LARGE SCALE GENOMIC DNA]</scope>
    <source>
        <strain evidence="2">Kwan_BN1</strain>
    </source>
</reference>
<dbReference type="Proteomes" id="UP000593567">
    <property type="component" value="Unassembled WGS sequence"/>
</dbReference>
<dbReference type="AlphaFoldDB" id="A0A7J7KC66"/>
<feature type="transmembrane region" description="Helical" evidence="1">
    <location>
        <begin position="77"/>
        <end position="103"/>
    </location>
</feature>
<accession>A0A7J7KC66</accession>